<reference evidence="1 2" key="1">
    <citation type="journal article" date="2003" name="DNA Res.">
        <title>Complete genome structure of Gloeobacter violaceus PCC 7421, a cyanobacterium that lacks thylakoids.</title>
        <authorList>
            <person name="Nakamura Y."/>
            <person name="Kaneko T."/>
            <person name="Sato S."/>
            <person name="Mimuro M."/>
            <person name="Miyashita H."/>
            <person name="Tsuchiya T."/>
            <person name="Sasamoto S."/>
            <person name="Watanabe A."/>
            <person name="Kawashima K."/>
            <person name="Kishida Y."/>
            <person name="Kiyokawa C."/>
            <person name="Kohara M."/>
            <person name="Matsumoto M."/>
            <person name="Matsuno A."/>
            <person name="Nakazaki N."/>
            <person name="Shimpo S."/>
            <person name="Takeuchi C."/>
            <person name="Yamada M."/>
            <person name="Tabata S."/>
        </authorList>
    </citation>
    <scope>NUCLEOTIDE SEQUENCE [LARGE SCALE GENOMIC DNA]</scope>
    <source>
        <strain evidence="2">ATCC 29082 / PCC 7421</strain>
    </source>
</reference>
<accession>Q7NND7</accession>
<dbReference type="eggNOG" id="COG0457">
    <property type="taxonomic scope" value="Bacteria"/>
</dbReference>
<dbReference type="STRING" id="251221.gene:10757946"/>
<dbReference type="Pfam" id="PF12058">
    <property type="entry name" value="PipX"/>
    <property type="match status" value="1"/>
</dbReference>
<sequence length="91" mass="10684">MLRRMTSEQYLTHPTFGLLFLICPVGEESALYSTLYTQQLFFLVTLIPVLGFEPIGREKARRIVENRIKILRALGENTALDRLQQFQQRHF</sequence>
<dbReference type="EnsemblBacteria" id="BAC88415">
    <property type="protein sequence ID" value="BAC88415"/>
    <property type="gene ID" value="BAC88415"/>
</dbReference>
<dbReference type="InParanoid" id="Q7NND7"/>
<gene>
    <name evidence="1" type="ordered locus">gsr0474</name>
</gene>
<dbReference type="OrthoDB" id="531370at2"/>
<reference evidence="1 2" key="2">
    <citation type="journal article" date="2003" name="DNA Res.">
        <title>Complete genome structure of Gloeobacter violaceus PCC 7421, a cyanobacterium that lacks thylakoids (supplement).</title>
        <authorList>
            <person name="Nakamura Y."/>
            <person name="Kaneko T."/>
            <person name="Sato S."/>
            <person name="Mimuro M."/>
            <person name="Miyashita H."/>
            <person name="Tsuchiya T."/>
            <person name="Sasamoto S."/>
            <person name="Watanabe A."/>
            <person name="Kawashima K."/>
            <person name="Kishida Y."/>
            <person name="Kiyokawa C."/>
            <person name="Kohara M."/>
            <person name="Matsumoto M."/>
            <person name="Matsuno A."/>
            <person name="Nakazaki N."/>
            <person name="Shimpo S."/>
            <person name="Takeuchi C."/>
            <person name="Yamada M."/>
            <person name="Tabata S."/>
        </authorList>
    </citation>
    <scope>NUCLEOTIDE SEQUENCE [LARGE SCALE GENOMIC DNA]</scope>
    <source>
        <strain evidence="2">ATCC 29082 / PCC 7421</strain>
    </source>
</reference>
<dbReference type="Proteomes" id="UP000000557">
    <property type="component" value="Chromosome"/>
</dbReference>
<dbReference type="HOGENOM" id="CLU_168735_0_0_3"/>
<dbReference type="EMBL" id="BA000045">
    <property type="protein sequence ID" value="BAC88415.1"/>
    <property type="molecule type" value="Genomic_DNA"/>
</dbReference>
<evidence type="ECO:0000313" key="1">
    <source>
        <dbReference type="EMBL" id="BAC88415.1"/>
    </source>
</evidence>
<proteinExistence type="predicted"/>
<dbReference type="InterPro" id="IPR021926">
    <property type="entry name" value="PipX"/>
</dbReference>
<dbReference type="Gene3D" id="2.30.30.660">
    <property type="entry name" value="Protein of unknown function (DUF3539)"/>
    <property type="match status" value="1"/>
</dbReference>
<dbReference type="KEGG" id="gvi:gsr0474"/>
<keyword evidence="2" id="KW-1185">Reference proteome</keyword>
<name>Q7NND7_GLOVI</name>
<organism evidence="1 2">
    <name type="scientific">Gloeobacter violaceus (strain ATCC 29082 / PCC 7421)</name>
    <dbReference type="NCBI Taxonomy" id="251221"/>
    <lineage>
        <taxon>Bacteria</taxon>
        <taxon>Bacillati</taxon>
        <taxon>Cyanobacteriota</taxon>
        <taxon>Cyanophyceae</taxon>
        <taxon>Gloeobacterales</taxon>
        <taxon>Gloeobacteraceae</taxon>
        <taxon>Gloeobacter</taxon>
    </lineage>
</organism>
<dbReference type="PhylomeDB" id="Q7NND7"/>
<protein>
    <submittedName>
        <fullName evidence="1">Gsr0474 protein</fullName>
    </submittedName>
</protein>
<evidence type="ECO:0000313" key="2">
    <source>
        <dbReference type="Proteomes" id="UP000000557"/>
    </source>
</evidence>
<dbReference type="AlphaFoldDB" id="Q7NND7"/>